<dbReference type="AlphaFoldDB" id="A0A0J7I5N7"/>
<gene>
    <name evidence="1" type="ORF">ACM46_15950</name>
</gene>
<evidence type="ECO:0000313" key="1">
    <source>
        <dbReference type="EMBL" id="KMQ61662.1"/>
    </source>
</evidence>
<dbReference type="InterPro" id="IPR000595">
    <property type="entry name" value="cNMP-bd_dom"/>
</dbReference>
<dbReference type="Gene3D" id="2.60.120.10">
    <property type="entry name" value="Jelly Rolls"/>
    <property type="match status" value="1"/>
</dbReference>
<proteinExistence type="predicted"/>
<dbReference type="STRING" id="558151.ACM46_15950"/>
<dbReference type="Proteomes" id="UP000036261">
    <property type="component" value="Unassembled WGS sequence"/>
</dbReference>
<dbReference type="EMBL" id="LFND01000005">
    <property type="protein sequence ID" value="KMQ61662.1"/>
    <property type="molecule type" value="Genomic_DNA"/>
</dbReference>
<protein>
    <submittedName>
        <fullName evidence="1">Crp/Fnr family transcriptional regulator</fullName>
    </submittedName>
</protein>
<organism evidence="1 2">
    <name type="scientific">Chryseobacterium angstadtii</name>
    <dbReference type="NCBI Taxonomy" id="558151"/>
    <lineage>
        <taxon>Bacteria</taxon>
        <taxon>Pseudomonadati</taxon>
        <taxon>Bacteroidota</taxon>
        <taxon>Flavobacteriia</taxon>
        <taxon>Flavobacteriales</taxon>
        <taxon>Weeksellaceae</taxon>
        <taxon>Chryseobacterium group</taxon>
        <taxon>Chryseobacterium</taxon>
    </lineage>
</organism>
<dbReference type="CDD" id="cd00038">
    <property type="entry name" value="CAP_ED"/>
    <property type="match status" value="1"/>
</dbReference>
<dbReference type="InterPro" id="IPR018490">
    <property type="entry name" value="cNMP-bd_dom_sf"/>
</dbReference>
<sequence length="181" mass="21762">MFLVDEAHYTELCSYLKKVTFKKDDFFLKEGEYCRYVGFLKCGLMRSFYNKDCKADINVNFHLDHSLITDYDSILFGIKSKINIKAIEDSEVFLLHKNHLQDLYRKDPYWQEFGRKMAEVVYLHAKRRVENLLCRSPEQRYHQLLLENPKIFQLMSQKHIASYLGIQPQSLSRIKRRIQKR</sequence>
<name>A0A0J7I5N7_9FLAO</name>
<evidence type="ECO:0000313" key="2">
    <source>
        <dbReference type="Proteomes" id="UP000036261"/>
    </source>
</evidence>
<dbReference type="SUPFAM" id="SSF51206">
    <property type="entry name" value="cAMP-binding domain-like"/>
    <property type="match status" value="1"/>
</dbReference>
<dbReference type="PATRIC" id="fig|558151.6.peg.3375"/>
<comment type="caution">
    <text evidence="1">The sequence shown here is derived from an EMBL/GenBank/DDBJ whole genome shotgun (WGS) entry which is preliminary data.</text>
</comment>
<accession>A0A0J7I5N7</accession>
<keyword evidence="2" id="KW-1185">Reference proteome</keyword>
<reference evidence="1 2" key="1">
    <citation type="journal article" date="2013" name="Int. J. Syst. Evol. Microbiol.">
        <title>Chryseobacterium angstadtii sp. nov., isolated from a newt tank.</title>
        <authorList>
            <person name="Kirk K.E."/>
            <person name="Hoffman J.A."/>
            <person name="Smith K.A."/>
            <person name="Strahan B.L."/>
            <person name="Failor K.C."/>
            <person name="Krebs J.E."/>
            <person name="Gale A.N."/>
            <person name="Do T.D."/>
            <person name="Sontag T.C."/>
            <person name="Batties A.M."/>
            <person name="Mistiszyn K."/>
            <person name="Newman J.D."/>
        </authorList>
    </citation>
    <scope>NUCLEOTIDE SEQUENCE [LARGE SCALE GENOMIC DNA]</scope>
    <source>
        <strain evidence="1 2">KM</strain>
    </source>
</reference>
<dbReference type="InterPro" id="IPR014710">
    <property type="entry name" value="RmlC-like_jellyroll"/>
</dbReference>